<name>A0ABW1P449_9PSEU</name>
<sequence>MADLFHGLMGVTGAISQFSTAVTGGFTIDEGAGGALIRSIQEISYDLKEELQKTDRLKQEPPLGTTPAAQVYKPFLASIAGDPVQGGAVVLAKLLEELERLRGLVERAVADYQAAEREKTQQLNKQASHLSPTDYTR</sequence>
<keyword evidence="3" id="KW-1185">Reference proteome</keyword>
<organism evidence="2 3">
    <name type="scientific">Saccharothrix lopnurensis</name>
    <dbReference type="NCBI Taxonomy" id="1670621"/>
    <lineage>
        <taxon>Bacteria</taxon>
        <taxon>Bacillati</taxon>
        <taxon>Actinomycetota</taxon>
        <taxon>Actinomycetes</taxon>
        <taxon>Pseudonocardiales</taxon>
        <taxon>Pseudonocardiaceae</taxon>
        <taxon>Saccharothrix</taxon>
    </lineage>
</organism>
<protein>
    <recommendedName>
        <fullName evidence="4">Excreted virulence factor EspC (Type VII ESX diderm)</fullName>
    </recommendedName>
</protein>
<reference evidence="3" key="1">
    <citation type="journal article" date="2019" name="Int. J. Syst. Evol. Microbiol.">
        <title>The Global Catalogue of Microorganisms (GCM) 10K type strain sequencing project: providing services to taxonomists for standard genome sequencing and annotation.</title>
        <authorList>
            <consortium name="The Broad Institute Genomics Platform"/>
            <consortium name="The Broad Institute Genome Sequencing Center for Infectious Disease"/>
            <person name="Wu L."/>
            <person name="Ma J."/>
        </authorList>
    </citation>
    <scope>NUCLEOTIDE SEQUENCE [LARGE SCALE GENOMIC DNA]</scope>
    <source>
        <strain evidence="3">CGMCC 4.7246</strain>
    </source>
</reference>
<evidence type="ECO:0008006" key="4">
    <source>
        <dbReference type="Google" id="ProtNLM"/>
    </source>
</evidence>
<evidence type="ECO:0000313" key="2">
    <source>
        <dbReference type="EMBL" id="MFC6090323.1"/>
    </source>
</evidence>
<gene>
    <name evidence="2" type="ORF">ACFP3R_13645</name>
</gene>
<dbReference type="EMBL" id="JBHSQO010000011">
    <property type="protein sequence ID" value="MFC6090323.1"/>
    <property type="molecule type" value="Genomic_DNA"/>
</dbReference>
<evidence type="ECO:0000256" key="1">
    <source>
        <dbReference type="SAM" id="MobiDB-lite"/>
    </source>
</evidence>
<comment type="caution">
    <text evidence="2">The sequence shown here is derived from an EMBL/GenBank/DDBJ whole genome shotgun (WGS) entry which is preliminary data.</text>
</comment>
<proteinExistence type="predicted"/>
<dbReference type="RefSeq" id="WP_380636085.1">
    <property type="nucleotide sequence ID" value="NZ_JBHSQO010000011.1"/>
</dbReference>
<feature type="region of interest" description="Disordered" evidence="1">
    <location>
        <begin position="115"/>
        <end position="137"/>
    </location>
</feature>
<feature type="compositionally biased region" description="Polar residues" evidence="1">
    <location>
        <begin position="121"/>
        <end position="137"/>
    </location>
</feature>
<accession>A0ABW1P449</accession>
<evidence type="ECO:0000313" key="3">
    <source>
        <dbReference type="Proteomes" id="UP001596220"/>
    </source>
</evidence>
<dbReference type="Proteomes" id="UP001596220">
    <property type="component" value="Unassembled WGS sequence"/>
</dbReference>